<reference evidence="7" key="1">
    <citation type="submission" date="2022-12" db="EMBL/GenBank/DDBJ databases">
        <title>Paraconexibacter alkalitolerans sp. nov. and Baekduia alba sp. nov., isolated from soil and emended description of the genera Paraconexibacter (Chun et al., 2020) and Baekduia (An et al., 2020).</title>
        <authorList>
            <person name="Vieira S."/>
            <person name="Huber K.J."/>
            <person name="Geppert A."/>
            <person name="Wolf J."/>
            <person name="Neumann-Schaal M."/>
            <person name="Muesken M."/>
            <person name="Overmann J."/>
        </authorList>
    </citation>
    <scope>NUCLEOTIDE SEQUENCE</scope>
    <source>
        <strain evidence="7">AEG42_29</strain>
    </source>
</reference>
<evidence type="ECO:0000313" key="7">
    <source>
        <dbReference type="EMBL" id="XAY08352.1"/>
    </source>
</evidence>
<dbReference type="Pfam" id="PF04011">
    <property type="entry name" value="LemA"/>
    <property type="match status" value="1"/>
</dbReference>
<dbReference type="PANTHER" id="PTHR34478:SF1">
    <property type="entry name" value="PROTEIN LEMA"/>
    <property type="match status" value="1"/>
</dbReference>
<keyword evidence="5 6" id="KW-0472">Membrane</keyword>
<name>A0AAU7B2W4_9ACTN</name>
<evidence type="ECO:0000256" key="5">
    <source>
        <dbReference type="ARBA" id="ARBA00023136"/>
    </source>
</evidence>
<dbReference type="EMBL" id="CP114014">
    <property type="protein sequence ID" value="XAY08352.1"/>
    <property type="molecule type" value="Genomic_DNA"/>
</dbReference>
<keyword evidence="4 6" id="KW-1133">Transmembrane helix</keyword>
<dbReference type="AlphaFoldDB" id="A0AAU7B2W4"/>
<dbReference type="InterPro" id="IPR007156">
    <property type="entry name" value="MamQ_LemA"/>
</dbReference>
<protein>
    <submittedName>
        <fullName evidence="7">Protein LemA</fullName>
    </submittedName>
</protein>
<sequence length="186" mass="19957">MIVLYVVVALVVIVGLAYILIYNGLVGARNKVDEAWSGIDVQLKRRHDLVPNLVAAVKGYAEHERSTLDAVVEARSAAQSASGPAAQGAAENRLTGAIGPVLALAEQYPQLRAVEGFTRLQDELAQLEDEIQAARRLYNGNVQSYTTKTQVFPSSIVAARGPFPPKELFALSSPAEREVPSVDFGA</sequence>
<evidence type="ECO:0000256" key="3">
    <source>
        <dbReference type="ARBA" id="ARBA00022692"/>
    </source>
</evidence>
<dbReference type="Gene3D" id="1.20.1440.20">
    <property type="entry name" value="LemA-like domain"/>
    <property type="match status" value="1"/>
</dbReference>
<organism evidence="7">
    <name type="scientific">Paraconexibacter sp. AEG42_29</name>
    <dbReference type="NCBI Taxonomy" id="2997339"/>
    <lineage>
        <taxon>Bacteria</taxon>
        <taxon>Bacillati</taxon>
        <taxon>Actinomycetota</taxon>
        <taxon>Thermoleophilia</taxon>
        <taxon>Solirubrobacterales</taxon>
        <taxon>Paraconexibacteraceae</taxon>
        <taxon>Paraconexibacter</taxon>
    </lineage>
</organism>
<dbReference type="KEGG" id="parq:DSM112329_05252"/>
<proteinExistence type="inferred from homology"/>
<comment type="subcellular location">
    <subcellularLocation>
        <location evidence="1">Membrane</location>
        <topology evidence="1">Single-pass membrane protein</topology>
    </subcellularLocation>
</comment>
<evidence type="ECO:0000256" key="6">
    <source>
        <dbReference type="SAM" id="Phobius"/>
    </source>
</evidence>
<feature type="transmembrane region" description="Helical" evidence="6">
    <location>
        <begin position="6"/>
        <end position="25"/>
    </location>
</feature>
<accession>A0AAU7B2W4</accession>
<dbReference type="RefSeq" id="WP_354699534.1">
    <property type="nucleotide sequence ID" value="NZ_CP114014.1"/>
</dbReference>
<dbReference type="PANTHER" id="PTHR34478">
    <property type="entry name" value="PROTEIN LEMA"/>
    <property type="match status" value="1"/>
</dbReference>
<evidence type="ECO:0000256" key="4">
    <source>
        <dbReference type="ARBA" id="ARBA00022989"/>
    </source>
</evidence>
<evidence type="ECO:0000256" key="1">
    <source>
        <dbReference type="ARBA" id="ARBA00004167"/>
    </source>
</evidence>
<evidence type="ECO:0000256" key="2">
    <source>
        <dbReference type="ARBA" id="ARBA00008854"/>
    </source>
</evidence>
<gene>
    <name evidence="7" type="primary">lemA</name>
    <name evidence="7" type="ORF">DSM112329_05252</name>
</gene>
<comment type="similarity">
    <text evidence="2">Belongs to the LemA family.</text>
</comment>
<dbReference type="SUPFAM" id="SSF140478">
    <property type="entry name" value="LemA-like"/>
    <property type="match status" value="1"/>
</dbReference>
<dbReference type="GO" id="GO:0016020">
    <property type="term" value="C:membrane"/>
    <property type="evidence" value="ECO:0007669"/>
    <property type="project" value="UniProtKB-SubCell"/>
</dbReference>
<dbReference type="InterPro" id="IPR023353">
    <property type="entry name" value="LemA-like_dom_sf"/>
</dbReference>
<keyword evidence="3 6" id="KW-0812">Transmembrane</keyword>